<dbReference type="CDD" id="cd08267">
    <property type="entry name" value="MDR1"/>
    <property type="match status" value="1"/>
</dbReference>
<evidence type="ECO:0000259" key="1">
    <source>
        <dbReference type="SMART" id="SM00829"/>
    </source>
</evidence>
<name>A0ABV8JM01_9FLAO</name>
<dbReference type="Gene3D" id="3.90.180.10">
    <property type="entry name" value="Medium-chain alcohol dehydrogenases, catalytic domain"/>
    <property type="match status" value="1"/>
</dbReference>
<reference evidence="3" key="1">
    <citation type="journal article" date="2019" name="Int. J. Syst. Evol. Microbiol.">
        <title>The Global Catalogue of Microorganisms (GCM) 10K type strain sequencing project: providing services to taxonomists for standard genome sequencing and annotation.</title>
        <authorList>
            <consortium name="The Broad Institute Genomics Platform"/>
            <consortium name="The Broad Institute Genome Sequencing Center for Infectious Disease"/>
            <person name="Wu L."/>
            <person name="Ma J."/>
        </authorList>
    </citation>
    <scope>NUCLEOTIDE SEQUENCE [LARGE SCALE GENOMIC DNA]</scope>
    <source>
        <strain evidence="3">CECT 7477</strain>
    </source>
</reference>
<dbReference type="InterPro" id="IPR011032">
    <property type="entry name" value="GroES-like_sf"/>
</dbReference>
<dbReference type="SUPFAM" id="SSF50129">
    <property type="entry name" value="GroES-like"/>
    <property type="match status" value="1"/>
</dbReference>
<dbReference type="Gene3D" id="3.40.50.720">
    <property type="entry name" value="NAD(P)-binding Rossmann-like Domain"/>
    <property type="match status" value="1"/>
</dbReference>
<organism evidence="2 3">
    <name type="scientific">Euzebyella saccharophila</name>
    <dbReference type="NCBI Taxonomy" id="679664"/>
    <lineage>
        <taxon>Bacteria</taxon>
        <taxon>Pseudomonadati</taxon>
        <taxon>Bacteroidota</taxon>
        <taxon>Flavobacteriia</taxon>
        <taxon>Flavobacteriales</taxon>
        <taxon>Flavobacteriaceae</taxon>
        <taxon>Euzebyella</taxon>
    </lineage>
</organism>
<dbReference type="InterPro" id="IPR050700">
    <property type="entry name" value="YIM1/Zinc_Alcohol_DH_Fams"/>
</dbReference>
<evidence type="ECO:0000313" key="2">
    <source>
        <dbReference type="EMBL" id="MFC4094626.1"/>
    </source>
</evidence>
<dbReference type="Proteomes" id="UP001595814">
    <property type="component" value="Unassembled WGS sequence"/>
</dbReference>
<feature type="domain" description="Enoyl reductase (ER)" evidence="1">
    <location>
        <begin position="10"/>
        <end position="318"/>
    </location>
</feature>
<dbReference type="SUPFAM" id="SSF51735">
    <property type="entry name" value="NAD(P)-binding Rossmann-fold domains"/>
    <property type="match status" value="1"/>
</dbReference>
<dbReference type="EMBL" id="JBHSAW010000003">
    <property type="protein sequence ID" value="MFC4094626.1"/>
    <property type="molecule type" value="Genomic_DNA"/>
</dbReference>
<accession>A0ABV8JM01</accession>
<gene>
    <name evidence="2" type="ORF">ACFOUT_01995</name>
</gene>
<dbReference type="RefSeq" id="WP_192462433.1">
    <property type="nucleotide sequence ID" value="NZ_JACYFJ010000003.1"/>
</dbReference>
<protein>
    <submittedName>
        <fullName evidence="2">NAD(P)-dependent alcohol dehydrogenase</fullName>
    </submittedName>
</protein>
<keyword evidence="3" id="KW-1185">Reference proteome</keyword>
<dbReference type="InterPro" id="IPR013154">
    <property type="entry name" value="ADH-like_N"/>
</dbReference>
<dbReference type="PANTHER" id="PTHR11695">
    <property type="entry name" value="ALCOHOL DEHYDROGENASE RELATED"/>
    <property type="match status" value="1"/>
</dbReference>
<dbReference type="PANTHER" id="PTHR11695:SF648">
    <property type="entry name" value="ZINC-BINDING OXIDOREDUCTASE"/>
    <property type="match status" value="1"/>
</dbReference>
<dbReference type="Pfam" id="PF13602">
    <property type="entry name" value="ADH_zinc_N_2"/>
    <property type="match status" value="1"/>
</dbReference>
<sequence>MKALCYSKYGRPRDIFTIKDVPIPKIESNEILVQVKATTVNRTDEGLVTARYYISRFFTGFTQPKKQSPGTDFAGVITEIGENVKHFKVGDRVFGFNDEILSSHSQFLAIEENDSLLHMPISLDFVTAAACCEGAHYALNCINKMQLKKGQKVLVNGGTGAIGSAAIQILKSRGLIIVATAATEHLQLVKNLGAETVIDYTQEDFTEYPDTFDLVLDAVGKSSFRKCKKLLAPKGVYISTELGTGGANIFLALFMPLLGRKKVIFPIPSNIKDSLSTMKVLVEKEQFHPLIDKIYPFEKIIDAYEYVSSGQKVGNVVIQMEH</sequence>
<dbReference type="SMART" id="SM00829">
    <property type="entry name" value="PKS_ER"/>
    <property type="match status" value="1"/>
</dbReference>
<dbReference type="InterPro" id="IPR020843">
    <property type="entry name" value="ER"/>
</dbReference>
<evidence type="ECO:0000313" key="3">
    <source>
        <dbReference type="Proteomes" id="UP001595814"/>
    </source>
</evidence>
<proteinExistence type="predicted"/>
<dbReference type="InterPro" id="IPR036291">
    <property type="entry name" value="NAD(P)-bd_dom_sf"/>
</dbReference>
<comment type="caution">
    <text evidence="2">The sequence shown here is derived from an EMBL/GenBank/DDBJ whole genome shotgun (WGS) entry which is preliminary data.</text>
</comment>
<dbReference type="Pfam" id="PF08240">
    <property type="entry name" value="ADH_N"/>
    <property type="match status" value="1"/>
</dbReference>